<protein>
    <recommendedName>
        <fullName evidence="5">Zn(2)-C6 fungal-type domain-containing protein</fullName>
    </recommendedName>
</protein>
<dbReference type="GO" id="GO:0008270">
    <property type="term" value="F:zinc ion binding"/>
    <property type="evidence" value="ECO:0007669"/>
    <property type="project" value="InterPro"/>
</dbReference>
<dbReference type="CDD" id="cd00067">
    <property type="entry name" value="GAL4"/>
    <property type="match status" value="1"/>
</dbReference>
<dbReference type="CDD" id="cd12148">
    <property type="entry name" value="fungal_TF_MHR"/>
    <property type="match status" value="1"/>
</dbReference>
<dbReference type="SUPFAM" id="SSF57701">
    <property type="entry name" value="Zn2/Cys6 DNA-binding domain"/>
    <property type="match status" value="1"/>
</dbReference>
<reference evidence="6" key="1">
    <citation type="journal article" date="2023" name="Mol. Phylogenet. Evol.">
        <title>Genome-scale phylogeny and comparative genomics of the fungal order Sordariales.</title>
        <authorList>
            <person name="Hensen N."/>
            <person name="Bonometti L."/>
            <person name="Westerberg I."/>
            <person name="Brannstrom I.O."/>
            <person name="Guillou S."/>
            <person name="Cros-Aarteil S."/>
            <person name="Calhoun S."/>
            <person name="Haridas S."/>
            <person name="Kuo A."/>
            <person name="Mondo S."/>
            <person name="Pangilinan J."/>
            <person name="Riley R."/>
            <person name="LaButti K."/>
            <person name="Andreopoulos B."/>
            <person name="Lipzen A."/>
            <person name="Chen C."/>
            <person name="Yan M."/>
            <person name="Daum C."/>
            <person name="Ng V."/>
            <person name="Clum A."/>
            <person name="Steindorff A."/>
            <person name="Ohm R.A."/>
            <person name="Martin F."/>
            <person name="Silar P."/>
            <person name="Natvig D.O."/>
            <person name="Lalanne C."/>
            <person name="Gautier V."/>
            <person name="Ament-Velasquez S.L."/>
            <person name="Kruys A."/>
            <person name="Hutchinson M.I."/>
            <person name="Powell A.J."/>
            <person name="Barry K."/>
            <person name="Miller A.N."/>
            <person name="Grigoriev I.V."/>
            <person name="Debuchy R."/>
            <person name="Gladieux P."/>
            <person name="Hiltunen Thoren M."/>
            <person name="Johannesson H."/>
        </authorList>
    </citation>
    <scope>NUCLEOTIDE SEQUENCE</scope>
    <source>
        <strain evidence="6">CBS 314.62</strain>
    </source>
</reference>
<dbReference type="PROSITE" id="PS00463">
    <property type="entry name" value="ZN2_CY6_FUNGAL_1"/>
    <property type="match status" value="1"/>
</dbReference>
<organism evidence="6 7">
    <name type="scientific">Podospora appendiculata</name>
    <dbReference type="NCBI Taxonomy" id="314037"/>
    <lineage>
        <taxon>Eukaryota</taxon>
        <taxon>Fungi</taxon>
        <taxon>Dikarya</taxon>
        <taxon>Ascomycota</taxon>
        <taxon>Pezizomycotina</taxon>
        <taxon>Sordariomycetes</taxon>
        <taxon>Sordariomycetidae</taxon>
        <taxon>Sordariales</taxon>
        <taxon>Podosporaceae</taxon>
        <taxon>Podospora</taxon>
    </lineage>
</organism>
<dbReference type="Pfam" id="PF00172">
    <property type="entry name" value="Zn_clus"/>
    <property type="match status" value="1"/>
</dbReference>
<dbReference type="Gene3D" id="4.10.240.10">
    <property type="entry name" value="Zn(2)-C6 fungal-type DNA-binding domain"/>
    <property type="match status" value="1"/>
</dbReference>
<evidence type="ECO:0000256" key="1">
    <source>
        <dbReference type="ARBA" id="ARBA00023015"/>
    </source>
</evidence>
<feature type="region of interest" description="Disordered" evidence="4">
    <location>
        <begin position="166"/>
        <end position="191"/>
    </location>
</feature>
<evidence type="ECO:0000256" key="4">
    <source>
        <dbReference type="SAM" id="MobiDB-lite"/>
    </source>
</evidence>
<feature type="domain" description="Zn(2)-C6 fungal-type" evidence="5">
    <location>
        <begin position="21"/>
        <end position="52"/>
    </location>
</feature>
<dbReference type="SMART" id="SM00066">
    <property type="entry name" value="GAL4"/>
    <property type="match status" value="1"/>
</dbReference>
<keyword evidence="2" id="KW-0804">Transcription</keyword>
<dbReference type="InterPro" id="IPR001138">
    <property type="entry name" value="Zn2Cys6_DnaBD"/>
</dbReference>
<dbReference type="AlphaFoldDB" id="A0AAE0X211"/>
<evidence type="ECO:0000256" key="2">
    <source>
        <dbReference type="ARBA" id="ARBA00023163"/>
    </source>
</evidence>
<dbReference type="PANTHER" id="PTHR47840">
    <property type="entry name" value="ZN(II)2CYS6 TRANSCRIPTION FACTOR (EUROFUNG)-RELATED"/>
    <property type="match status" value="1"/>
</dbReference>
<evidence type="ECO:0000256" key="3">
    <source>
        <dbReference type="ARBA" id="ARBA00023242"/>
    </source>
</evidence>
<reference evidence="6" key="2">
    <citation type="submission" date="2023-06" db="EMBL/GenBank/DDBJ databases">
        <authorList>
            <consortium name="Lawrence Berkeley National Laboratory"/>
            <person name="Haridas S."/>
            <person name="Hensen N."/>
            <person name="Bonometti L."/>
            <person name="Westerberg I."/>
            <person name="Brannstrom I.O."/>
            <person name="Guillou S."/>
            <person name="Cros-Aarteil S."/>
            <person name="Calhoun S."/>
            <person name="Kuo A."/>
            <person name="Mondo S."/>
            <person name="Pangilinan J."/>
            <person name="Riley R."/>
            <person name="Labutti K."/>
            <person name="Andreopoulos B."/>
            <person name="Lipzen A."/>
            <person name="Chen C."/>
            <person name="Yanf M."/>
            <person name="Daum C."/>
            <person name="Ng V."/>
            <person name="Clum A."/>
            <person name="Steindorff A."/>
            <person name="Ohm R."/>
            <person name="Martin F."/>
            <person name="Silar P."/>
            <person name="Natvig D."/>
            <person name="Lalanne C."/>
            <person name="Gautier V."/>
            <person name="Ament-Velasquez S.L."/>
            <person name="Kruys A."/>
            <person name="Hutchinson M.I."/>
            <person name="Powell A.J."/>
            <person name="Barry K."/>
            <person name="Miller A.N."/>
            <person name="Grigoriev I.V."/>
            <person name="Debuchy R."/>
            <person name="Gladieux P."/>
            <person name="Thoren M.H."/>
            <person name="Johannesson H."/>
        </authorList>
    </citation>
    <scope>NUCLEOTIDE SEQUENCE</scope>
    <source>
        <strain evidence="6">CBS 314.62</strain>
    </source>
</reference>
<accession>A0AAE0X211</accession>
<dbReference type="EMBL" id="JAULSO010000005">
    <property type="protein sequence ID" value="KAK3682977.1"/>
    <property type="molecule type" value="Genomic_DNA"/>
</dbReference>
<dbReference type="Proteomes" id="UP001270362">
    <property type="component" value="Unassembled WGS sequence"/>
</dbReference>
<evidence type="ECO:0000313" key="7">
    <source>
        <dbReference type="Proteomes" id="UP001270362"/>
    </source>
</evidence>
<evidence type="ECO:0000259" key="5">
    <source>
        <dbReference type="PROSITE" id="PS00463"/>
    </source>
</evidence>
<dbReference type="PANTHER" id="PTHR47840:SF1">
    <property type="entry name" value="ZN(II)2CYS6 TRANSCRIPTION FACTOR (EUROFUNG)"/>
    <property type="match status" value="1"/>
</dbReference>
<sequence>MSEAQRAEAERRRKVRKGTHSCWECRRRKIRCQYGPASDTVCLPCQARGSACRSQEFVDESRPQQAPDRRMAQRLGRLEDLMARLVDRILPDASPSGKPRPSYSHSHSHSPGRSDRASPTPSQDTVADGGAGYNNHALDVLEASVGEETPVGLLLGLRNIGSTSHQSAQTAMLTPESDKTDSTSPAASNPPRYDKTCRALHALFPSQNDVDVITGSSAGPFFLVSLFFAFRDLMQGTAPPASRISVIPPITCHPTVLARQLLQLCICMQQLPPGFDTQKLQKQSTTQAYMASVVTSVTSLVTSNDDLIGTAEGLESLVLQGLWHSNAGNLRKAWLSYRRALSLGQLMGIDAGSSRGLKHVDPSTSPEQRSTPENLWFRINCFERFSSLLLGLPAGSPDNSFATEDAMKRNTQMERLERIHTVIAGRMIERNANKTNQAYAITQSIDCDLGDAATKMGHEWWTQEELDPSEGSEQKLGQMLRLMMQVHHFDLLILLHLPYMLRGPSETRYDYSKATCTRSSREVLRRFIPFRMMINSAWSCRHIDYSALVAAMTLLLSYLRQHEAPSEPTPSCAQRAEDRKLVELVRERMQHVALLNQDKLSKESANVLGQMMPILDSIDISLAGGISEYNGNALKRLHLDIPYLGTINIHPSMTIPAVNLCPSEKMTDDLHGDALSVQAESAAMMLQQLQTPVTVEATMQMSGGNAAAAAGGLAGGDTMHMDFGSLDPALLPPDVSVNGMFMQFEPQPQDGELEFPDLMAEANDWVFQGVDTTYWSLLNGNTMGWGG</sequence>
<dbReference type="GO" id="GO:0000981">
    <property type="term" value="F:DNA-binding transcription factor activity, RNA polymerase II-specific"/>
    <property type="evidence" value="ECO:0007669"/>
    <property type="project" value="InterPro"/>
</dbReference>
<keyword evidence="1" id="KW-0805">Transcription regulation</keyword>
<proteinExistence type="predicted"/>
<evidence type="ECO:0000313" key="6">
    <source>
        <dbReference type="EMBL" id="KAK3682977.1"/>
    </source>
</evidence>
<keyword evidence="3" id="KW-0539">Nucleus</keyword>
<feature type="region of interest" description="Disordered" evidence="4">
    <location>
        <begin position="91"/>
        <end position="133"/>
    </location>
</feature>
<name>A0AAE0X211_9PEZI</name>
<keyword evidence="7" id="KW-1185">Reference proteome</keyword>
<feature type="compositionally biased region" description="Low complexity" evidence="4">
    <location>
        <begin position="99"/>
        <end position="111"/>
    </location>
</feature>
<comment type="caution">
    <text evidence="6">The sequence shown here is derived from an EMBL/GenBank/DDBJ whole genome shotgun (WGS) entry which is preliminary data.</text>
</comment>
<dbReference type="InterPro" id="IPR036864">
    <property type="entry name" value="Zn2-C6_fun-type_DNA-bd_sf"/>
</dbReference>
<gene>
    <name evidence="6" type="ORF">B0T22DRAFT_297796</name>
</gene>